<protein>
    <submittedName>
        <fullName evidence="1">Uncharacterized protein</fullName>
    </submittedName>
</protein>
<sequence length="132" mass="13784">MSEAVRIPGVGGAPVTRFYEVEGGFLAVTRPNIPGVRGDTHVFLCRCDGRMTCPSADDGAAGHLHPLKSFPSGTGFEDALAGLGYTTVIDDIGPEPEPEPPQQDQSPVQAVLDLLPVPPEIVAVIGEHLEGS</sequence>
<reference evidence="1 2" key="1">
    <citation type="submission" date="2020-07" db="EMBL/GenBank/DDBJ databases">
        <title>Complete genome sequence of Mycolicibacterium litorale like strain isolated from cardiac implantable electronic device infection.</title>
        <authorList>
            <person name="Fukano H."/>
            <person name="Miyama H."/>
            <person name="Hoshino Y."/>
        </authorList>
    </citation>
    <scope>NUCLEOTIDE SEQUENCE [LARGE SCALE GENOMIC DNA]</scope>
    <source>
        <strain evidence="1 2">NIIDNTM18</strain>
    </source>
</reference>
<proteinExistence type="predicted"/>
<accession>A0A6S6PB28</accession>
<dbReference type="RefSeq" id="WP_185292719.1">
    <property type="nucleotide sequence ID" value="NZ_AP023287.1"/>
</dbReference>
<dbReference type="Proteomes" id="UP000515734">
    <property type="component" value="Chromosome"/>
</dbReference>
<dbReference type="EMBL" id="AP023287">
    <property type="protein sequence ID" value="BCI54931.1"/>
    <property type="molecule type" value="Genomic_DNA"/>
</dbReference>
<evidence type="ECO:0000313" key="1">
    <source>
        <dbReference type="EMBL" id="BCI54931.1"/>
    </source>
</evidence>
<dbReference type="AlphaFoldDB" id="A0A6S6PB28"/>
<gene>
    <name evidence="1" type="ORF">NIIDNTM18_42090</name>
</gene>
<name>A0A6S6PB28_9MYCO</name>
<organism evidence="1 2">
    <name type="scientific">Mycolicibacterium litorale</name>
    <dbReference type="NCBI Taxonomy" id="758802"/>
    <lineage>
        <taxon>Bacteria</taxon>
        <taxon>Bacillati</taxon>
        <taxon>Actinomycetota</taxon>
        <taxon>Actinomycetes</taxon>
        <taxon>Mycobacteriales</taxon>
        <taxon>Mycobacteriaceae</taxon>
        <taxon>Mycolicibacterium</taxon>
    </lineage>
</organism>
<evidence type="ECO:0000313" key="2">
    <source>
        <dbReference type="Proteomes" id="UP000515734"/>
    </source>
</evidence>